<accession>A0ABX0LNR2</accession>
<dbReference type="EMBL" id="VUYU01000004">
    <property type="protein sequence ID" value="NHZ33547.1"/>
    <property type="molecule type" value="Genomic_DNA"/>
</dbReference>
<dbReference type="Gene3D" id="3.40.50.2300">
    <property type="match status" value="1"/>
</dbReference>
<organism evidence="5 6">
    <name type="scientific">Massilia rubra</name>
    <dbReference type="NCBI Taxonomy" id="2607910"/>
    <lineage>
        <taxon>Bacteria</taxon>
        <taxon>Pseudomonadati</taxon>
        <taxon>Pseudomonadota</taxon>
        <taxon>Betaproteobacteria</taxon>
        <taxon>Burkholderiales</taxon>
        <taxon>Oxalobacteraceae</taxon>
        <taxon>Telluria group</taxon>
        <taxon>Massilia</taxon>
    </lineage>
</organism>
<evidence type="ECO:0000256" key="1">
    <source>
        <dbReference type="ARBA" id="ARBA00022553"/>
    </source>
</evidence>
<dbReference type="InterPro" id="IPR001789">
    <property type="entry name" value="Sig_transdc_resp-reg_receiver"/>
</dbReference>
<feature type="domain" description="Response regulatory" evidence="4">
    <location>
        <begin position="43"/>
        <end position="159"/>
    </location>
</feature>
<dbReference type="Proteomes" id="UP000785613">
    <property type="component" value="Unassembled WGS sequence"/>
</dbReference>
<dbReference type="Pfam" id="PF00072">
    <property type="entry name" value="Response_reg"/>
    <property type="match status" value="1"/>
</dbReference>
<evidence type="ECO:0000313" key="6">
    <source>
        <dbReference type="Proteomes" id="UP000785613"/>
    </source>
</evidence>
<dbReference type="CDD" id="cd17580">
    <property type="entry name" value="REC_2_DhkD-like"/>
    <property type="match status" value="1"/>
</dbReference>
<evidence type="ECO:0000259" key="4">
    <source>
        <dbReference type="PROSITE" id="PS50110"/>
    </source>
</evidence>
<evidence type="ECO:0000256" key="2">
    <source>
        <dbReference type="PROSITE-ProRule" id="PRU00169"/>
    </source>
</evidence>
<keyword evidence="1 2" id="KW-0597">Phosphoprotein</keyword>
<reference evidence="5 6" key="1">
    <citation type="submission" date="2019-09" db="EMBL/GenBank/DDBJ databases">
        <title>Taxonomy of Antarctic Massilia spp.: description of Massilia rubra sp. nov., Massilia aquatica sp. nov., Massilia mucilaginosa sp. nov., Massilia frigida sp. nov. isolated from streams, lakes and regoliths.</title>
        <authorList>
            <person name="Holochova P."/>
            <person name="Sedlacek I."/>
            <person name="Kralova S."/>
            <person name="Maslanova I."/>
            <person name="Busse H.-J."/>
            <person name="Stankova E."/>
            <person name="Vrbovska V."/>
            <person name="Kovarovic V."/>
            <person name="Bartak M."/>
            <person name="Svec P."/>
            <person name="Pantucek R."/>
        </authorList>
    </citation>
    <scope>NUCLEOTIDE SEQUENCE [LARGE SCALE GENOMIC DNA]</scope>
    <source>
        <strain evidence="5 6">CCM 8692</strain>
    </source>
</reference>
<dbReference type="PANTHER" id="PTHR44591">
    <property type="entry name" value="STRESS RESPONSE REGULATOR PROTEIN 1"/>
    <property type="match status" value="1"/>
</dbReference>
<feature type="modified residue" description="4-aspartylphosphate" evidence="2">
    <location>
        <position position="92"/>
    </location>
</feature>
<protein>
    <submittedName>
        <fullName evidence="5">Response regulator</fullName>
    </submittedName>
</protein>
<sequence>MHAPLQRRPAGPIRDQTEDQKVYTVQPQTLATSPTPSATTRPHILIVDDNADAADTLGTYLQLSGYEVTIATDPYAALNLARELRPQVCVLDIGLPGMNGNVLAENLRRLPDTSGAVLIALTGYGQAYDKQRSLGAGFDHYFVKPVNPGSIKDLIDRMP</sequence>
<feature type="compositionally biased region" description="Low complexity" evidence="3">
    <location>
        <begin position="26"/>
        <end position="40"/>
    </location>
</feature>
<dbReference type="InterPro" id="IPR050595">
    <property type="entry name" value="Bact_response_regulator"/>
</dbReference>
<keyword evidence="6" id="KW-1185">Reference proteome</keyword>
<proteinExistence type="predicted"/>
<gene>
    <name evidence="5" type="ORF">F0185_08065</name>
</gene>
<dbReference type="SUPFAM" id="SSF52172">
    <property type="entry name" value="CheY-like"/>
    <property type="match status" value="1"/>
</dbReference>
<evidence type="ECO:0000256" key="3">
    <source>
        <dbReference type="SAM" id="MobiDB-lite"/>
    </source>
</evidence>
<name>A0ABX0LNR2_9BURK</name>
<evidence type="ECO:0000313" key="5">
    <source>
        <dbReference type="EMBL" id="NHZ33547.1"/>
    </source>
</evidence>
<dbReference type="InterPro" id="IPR011006">
    <property type="entry name" value="CheY-like_superfamily"/>
</dbReference>
<dbReference type="PANTHER" id="PTHR44591:SF3">
    <property type="entry name" value="RESPONSE REGULATORY DOMAIN-CONTAINING PROTEIN"/>
    <property type="match status" value="1"/>
</dbReference>
<dbReference type="PROSITE" id="PS50110">
    <property type="entry name" value="RESPONSE_REGULATORY"/>
    <property type="match status" value="1"/>
</dbReference>
<comment type="caution">
    <text evidence="5">The sequence shown here is derived from an EMBL/GenBank/DDBJ whole genome shotgun (WGS) entry which is preliminary data.</text>
</comment>
<dbReference type="SMART" id="SM00448">
    <property type="entry name" value="REC"/>
    <property type="match status" value="1"/>
</dbReference>
<feature type="region of interest" description="Disordered" evidence="3">
    <location>
        <begin position="1"/>
        <end position="41"/>
    </location>
</feature>